<evidence type="ECO:0000256" key="1">
    <source>
        <dbReference type="SAM" id="Phobius"/>
    </source>
</evidence>
<keyword evidence="1" id="KW-0472">Membrane</keyword>
<gene>
    <name evidence="2" type="ORF">D2T30_19510</name>
</gene>
<sequence>MKDTGTGESRQNGAADRRRPRMGVWMLVALPFAALFSVFAFFAVTHQPIPVPQWVLTQVEARANTLLSGRLQVAVLGRAELVLDAGLTPRVLLRSVRLSRPDGQPLALLPELRMGFWPDSLLKGQASPRSFTISNATIVLRRLEDGRIDLDLGDEGSFSGLDFANAAAVSEAVEAAFDTPALRALEQVTAEGVRIRIDDRRLDRIWEVSDGRFRLTQTAEEIALSLGFSVGEANHTPAEISLSATTSKTGPEADFVAAIKGMPAADLAMQSPSVALLGLLDAPISGEFHTAIDDTGALTQTEAVLTIGQGALRPAEGAPPVPFDSAVMTLDYDADAQKVVMRDASFQSTSLRFRAEGQTYLRDFAGGLPREALVQLRLTGIEADPEGIFVSPARFGFGAVEGRVRLDPFRAEIAQIQLVDEDKRISARGTVSAAADGWRVSVDAAVDQIDQHDLLALWPPRLVPPTRAWLAENVVTGQLHNAHAAVRIAPDRAPKFELGYEFRGAEVTVIRTLPPVRDGRGFATIHDNTHSLMVEEGTITAPSGGEVEVADSVMRVPDITEKPALADITLVTRSAIPAALSILDQPPFEFLRKAGKGTDLAEGRAEAHTRLQFRMERHIAPEDVDFDVTARMEDVRSDKVVPGKVLAAPELILKADRTGMTISGKGTLDEVLFDGRWSQLFGPEHKGRSRVDGYVNVTPEALESLHVNLPNGMVRGSGWGRIGLDLVEGQPPTYDFRSDLRGIALSIPEIHWSKAAATQADLQLRGHLGEPPTVEVLNLDAPGLQEQGSLVLSANGLERASFDRLVIGNWFSGAADLISRGKGVAPDVRLRGGTLDLRHAPFGDGSAPAGGAGSSGNVSNSRIDVSLDRLVVSDSIALTTLRGNFTGRGGFAGDFAARINGFAQVEGIIGPAANGRTAIRITSPDAGAVLASAKITDRTAGGDLVLTLSPIGRSSYEGNATANGLRVTDAPILASMLSAVSIVGLVEQLNGEGIVFSDVDAAFRLTPEGVSITSAEATGVSMGVTVKGNFYPGTGQIDMEGVVSPFYLVNAIGQIFSRKGEGLFGFTYSVRGPISAPQVSVNPFSILTPGALRDIFRRVPPTVRTQ</sequence>
<accession>A0A443J9P7</accession>
<dbReference type="RefSeq" id="WP_128210219.1">
    <property type="nucleotide sequence ID" value="NZ_JBHRSO010000031.1"/>
</dbReference>
<protein>
    <submittedName>
        <fullName evidence="2">Uncharacterized protein</fullName>
    </submittedName>
</protein>
<reference evidence="2 3" key="1">
    <citation type="submission" date="2019-01" db="EMBL/GenBank/DDBJ databases">
        <title>Sinorhodobacter populi sp. nov. isolated from the symptomatic bark tissue of Populus euramericana canker.</title>
        <authorList>
            <person name="Xu G."/>
        </authorList>
    </citation>
    <scope>NUCLEOTIDE SEQUENCE [LARGE SCALE GENOMIC DNA]</scope>
    <source>
        <strain evidence="2 3">SK2B-1</strain>
    </source>
</reference>
<reference evidence="2 3" key="2">
    <citation type="submission" date="2019-01" db="EMBL/GenBank/DDBJ databases">
        <authorList>
            <person name="Li Y."/>
        </authorList>
    </citation>
    <scope>NUCLEOTIDE SEQUENCE [LARGE SCALE GENOMIC DNA]</scope>
    <source>
        <strain evidence="2 3">SK2B-1</strain>
    </source>
</reference>
<dbReference type="EMBL" id="SAUZ01000030">
    <property type="protein sequence ID" value="RWR17218.1"/>
    <property type="molecule type" value="Genomic_DNA"/>
</dbReference>
<dbReference type="Proteomes" id="UP000284476">
    <property type="component" value="Unassembled WGS sequence"/>
</dbReference>
<feature type="transmembrane region" description="Helical" evidence="1">
    <location>
        <begin position="24"/>
        <end position="44"/>
    </location>
</feature>
<name>A0A443J9P7_9RHOB</name>
<evidence type="ECO:0000313" key="3">
    <source>
        <dbReference type="Proteomes" id="UP000284476"/>
    </source>
</evidence>
<organism evidence="2 3">
    <name type="scientific">Paenirhodobacter populi</name>
    <dbReference type="NCBI Taxonomy" id="2306993"/>
    <lineage>
        <taxon>Bacteria</taxon>
        <taxon>Pseudomonadati</taxon>
        <taxon>Pseudomonadota</taxon>
        <taxon>Alphaproteobacteria</taxon>
        <taxon>Rhodobacterales</taxon>
        <taxon>Rhodobacter group</taxon>
        <taxon>Paenirhodobacter</taxon>
    </lineage>
</organism>
<keyword evidence="1" id="KW-0812">Transmembrane</keyword>
<comment type="caution">
    <text evidence="2">The sequence shown here is derived from an EMBL/GenBank/DDBJ whole genome shotgun (WGS) entry which is preliminary data.</text>
</comment>
<proteinExistence type="predicted"/>
<dbReference type="AlphaFoldDB" id="A0A443J9P7"/>
<evidence type="ECO:0000313" key="2">
    <source>
        <dbReference type="EMBL" id="RWR17218.1"/>
    </source>
</evidence>
<keyword evidence="1" id="KW-1133">Transmembrane helix</keyword>